<proteinExistence type="predicted"/>
<name>A0A9X3YL17_9GAMM</name>
<organism evidence="2 3">
    <name type="scientific">Tahibacter soli</name>
    <dbReference type="NCBI Taxonomy" id="2983605"/>
    <lineage>
        <taxon>Bacteria</taxon>
        <taxon>Pseudomonadati</taxon>
        <taxon>Pseudomonadota</taxon>
        <taxon>Gammaproteobacteria</taxon>
        <taxon>Lysobacterales</taxon>
        <taxon>Rhodanobacteraceae</taxon>
        <taxon>Tahibacter</taxon>
    </lineage>
</organism>
<feature type="signal peptide" evidence="1">
    <location>
        <begin position="1"/>
        <end position="20"/>
    </location>
</feature>
<sequence length="56" mass="6171">MRFFQAAAFVAAPFCANAHADDAPTDCDGCRDHALRARGPMHRMTQRLNRAARPVS</sequence>
<accession>A0A9X3YL17</accession>
<keyword evidence="1" id="KW-0732">Signal</keyword>
<dbReference type="Proteomes" id="UP001139971">
    <property type="component" value="Unassembled WGS sequence"/>
</dbReference>
<evidence type="ECO:0000313" key="3">
    <source>
        <dbReference type="Proteomes" id="UP001139971"/>
    </source>
</evidence>
<feature type="chain" id="PRO_5040946274" evidence="1">
    <location>
        <begin position="21"/>
        <end position="56"/>
    </location>
</feature>
<dbReference type="RefSeq" id="WP_263541850.1">
    <property type="nucleotide sequence ID" value="NZ_JAOVZO020000018.1"/>
</dbReference>
<comment type="caution">
    <text evidence="2">The sequence shown here is derived from an EMBL/GenBank/DDBJ whole genome shotgun (WGS) entry which is preliminary data.</text>
</comment>
<keyword evidence="3" id="KW-1185">Reference proteome</keyword>
<dbReference type="AlphaFoldDB" id="A0A9X3YL17"/>
<evidence type="ECO:0000313" key="2">
    <source>
        <dbReference type="EMBL" id="MDC8014212.1"/>
    </source>
</evidence>
<protein>
    <submittedName>
        <fullName evidence="2">Uncharacterized protein</fullName>
    </submittedName>
</protein>
<reference evidence="2" key="1">
    <citation type="submission" date="2023-02" db="EMBL/GenBank/DDBJ databases">
        <title>Tahibacter soli sp. nov. isolated from soil.</title>
        <authorList>
            <person name="Baek J.H."/>
            <person name="Lee J.K."/>
            <person name="Choi D.G."/>
            <person name="Jeon C.O."/>
        </authorList>
    </citation>
    <scope>NUCLEOTIDE SEQUENCE</scope>
    <source>
        <strain evidence="2">BL</strain>
    </source>
</reference>
<gene>
    <name evidence="2" type="ORF">OD750_016825</name>
</gene>
<evidence type="ECO:0000256" key="1">
    <source>
        <dbReference type="SAM" id="SignalP"/>
    </source>
</evidence>
<dbReference type="EMBL" id="JAOVZO020000018">
    <property type="protein sequence ID" value="MDC8014212.1"/>
    <property type="molecule type" value="Genomic_DNA"/>
</dbReference>